<comment type="caution">
    <text evidence="1">The sequence shown here is derived from an EMBL/GenBank/DDBJ whole genome shotgun (WGS) entry which is preliminary data.</text>
</comment>
<organism evidence="1 2">
    <name type="scientific">Neosynechococcus sphagnicola sy1</name>
    <dbReference type="NCBI Taxonomy" id="1497020"/>
    <lineage>
        <taxon>Bacteria</taxon>
        <taxon>Bacillati</taxon>
        <taxon>Cyanobacteriota</taxon>
        <taxon>Cyanophyceae</taxon>
        <taxon>Neosynechococcales</taxon>
        <taxon>Neosynechococcaceae</taxon>
        <taxon>Neosynechococcus</taxon>
    </lineage>
</organism>
<dbReference type="RefSeq" id="WP_036536572.1">
    <property type="nucleotide sequence ID" value="NZ_JJML01000069.1"/>
</dbReference>
<accession>A0A098THN5</accession>
<dbReference type="EMBL" id="JJML01000069">
    <property type="protein sequence ID" value="KGF71497.1"/>
    <property type="molecule type" value="Genomic_DNA"/>
</dbReference>
<sequence>MDRSDVVRRFYAQKLIEKGYHLGDSHFVENRANIPPSVCEAFIYFGGDDSDPQPSIYQFDVEGKTTYAITLTFGGDDGLLAAFAEEGDLIGAAFAYSVNDIHWFDSLEAATSGATYE</sequence>
<keyword evidence="2" id="KW-1185">Reference proteome</keyword>
<gene>
    <name evidence="1" type="ORF">DO97_18035</name>
</gene>
<reference evidence="1 2" key="1">
    <citation type="journal article" date="2014" name="Mol. Ecol.">
        <title>Evolution of Synechococcus.</title>
        <authorList>
            <person name="Dvorak P."/>
            <person name="Casamatta D."/>
            <person name="Hasler P."/>
            <person name="Poulickova A."/>
            <person name="Ondrej V."/>
            <person name="Sanges R."/>
        </authorList>
    </citation>
    <scope>NUCLEOTIDE SEQUENCE [LARGE SCALE GENOMIC DNA]</scope>
    <source>
        <strain evidence="1 2">CAUP A 1101</strain>
    </source>
</reference>
<evidence type="ECO:0000313" key="1">
    <source>
        <dbReference type="EMBL" id="KGF71497.1"/>
    </source>
</evidence>
<evidence type="ECO:0000313" key="2">
    <source>
        <dbReference type="Proteomes" id="UP000030170"/>
    </source>
</evidence>
<dbReference type="Proteomes" id="UP000030170">
    <property type="component" value="Unassembled WGS sequence"/>
</dbReference>
<proteinExistence type="predicted"/>
<dbReference type="AlphaFoldDB" id="A0A098THN5"/>
<name>A0A098THN5_9CYAN</name>
<protein>
    <submittedName>
        <fullName evidence="1">Uncharacterized protein</fullName>
    </submittedName>
</protein>